<organism evidence="5 6">
    <name type="scientific">candidate division CPR1 bacterium GW2011_GWA2_42_17</name>
    <dbReference type="NCBI Taxonomy" id="1618341"/>
    <lineage>
        <taxon>Bacteria</taxon>
        <taxon>candidate division CPR1</taxon>
    </lineage>
</organism>
<feature type="domain" description="Fido" evidence="4">
    <location>
        <begin position="103"/>
        <end position="257"/>
    </location>
</feature>
<dbReference type="PANTHER" id="PTHR13504:SF38">
    <property type="entry name" value="FIDO DOMAIN-CONTAINING PROTEIN"/>
    <property type="match status" value="1"/>
</dbReference>
<evidence type="ECO:0000256" key="1">
    <source>
        <dbReference type="PIRSR" id="PIRSR640198-1"/>
    </source>
</evidence>
<evidence type="ECO:0000256" key="3">
    <source>
        <dbReference type="PIRSR" id="PIRSR640198-3"/>
    </source>
</evidence>
<comment type="caution">
    <text evidence="5">The sequence shown here is derived from an EMBL/GenBank/DDBJ whole genome shotgun (WGS) entry which is preliminary data.</text>
</comment>
<protein>
    <recommendedName>
        <fullName evidence="4">Fido domain-containing protein</fullName>
    </recommendedName>
</protein>
<name>A0A0G1BV74_9BACT</name>
<dbReference type="AlphaFoldDB" id="A0A0G1BV74"/>
<dbReference type="InterPro" id="IPR003812">
    <property type="entry name" value="Fido"/>
</dbReference>
<dbReference type="EMBL" id="LCCZ01000056">
    <property type="protein sequence ID" value="KKS41358.1"/>
    <property type="molecule type" value="Genomic_DNA"/>
</dbReference>
<keyword evidence="2" id="KW-0547">Nucleotide-binding</keyword>
<evidence type="ECO:0000313" key="5">
    <source>
        <dbReference type="EMBL" id="KKS41358.1"/>
    </source>
</evidence>
<dbReference type="PANTHER" id="PTHR13504">
    <property type="entry name" value="FIDO DOMAIN-CONTAINING PROTEIN DDB_G0283145"/>
    <property type="match status" value="1"/>
</dbReference>
<keyword evidence="2" id="KW-0067">ATP-binding</keyword>
<proteinExistence type="predicted"/>
<feature type="binding site" evidence="2">
    <location>
        <begin position="234"/>
        <end position="235"/>
    </location>
    <ligand>
        <name>ATP</name>
        <dbReference type="ChEBI" id="CHEBI:30616"/>
    </ligand>
</feature>
<dbReference type="InterPro" id="IPR040198">
    <property type="entry name" value="Fido_containing"/>
</dbReference>
<sequence length="351" mass="39743">MFKPQYKLTNKIVQKLTAIAEAKAVIGGAKLLPTAEVKLRRQALVRMTHNSTAIEGNLLNLQQVEAVLNNKTVRAPERDIYEVKNYLKAMKYIEKIAEKNKPVSERVILDIHKLVTAKTLPTTESGHYRQGPIYVINQRAGFPSEVKYIGPAFQQAPSLIKNLIHWLSQSQEDDINPVIIAGIAHAEIAAIHPFNDGNGRTARAVATLLLYRLGYDFRHLFALEDYYNKNRASYYKAIHLGKNYVERQTDLTSWLEYFVNGFAYEIENVKFEVLRLAISKAGQVAENKVYLTPAQLQILDFLSSIGRLTINDAMFILNCPRRTAQLYLRIMKQKKLIKAVGQGPSSAYVLP</sequence>
<dbReference type="SUPFAM" id="SSF140931">
    <property type="entry name" value="Fic-like"/>
    <property type="match status" value="1"/>
</dbReference>
<dbReference type="Gene3D" id="1.10.10.10">
    <property type="entry name" value="Winged helix-like DNA-binding domain superfamily/Winged helix DNA-binding domain"/>
    <property type="match status" value="1"/>
</dbReference>
<accession>A0A0G1BV74</accession>
<evidence type="ECO:0000313" key="6">
    <source>
        <dbReference type="Proteomes" id="UP000034875"/>
    </source>
</evidence>
<feature type="active site" evidence="1">
    <location>
        <position position="192"/>
    </location>
</feature>
<evidence type="ECO:0000256" key="2">
    <source>
        <dbReference type="PIRSR" id="PIRSR640198-2"/>
    </source>
</evidence>
<dbReference type="InterPro" id="IPR036388">
    <property type="entry name" value="WH-like_DNA-bd_sf"/>
</dbReference>
<feature type="site" description="Important for autoinhibition of adenylyltransferase activity" evidence="3">
    <location>
        <position position="55"/>
    </location>
</feature>
<dbReference type="SUPFAM" id="SSF46785">
    <property type="entry name" value="Winged helix' DNA-binding domain"/>
    <property type="match status" value="1"/>
</dbReference>
<dbReference type="PATRIC" id="fig|1618341.3.peg.728"/>
<feature type="binding site" evidence="2">
    <location>
        <begin position="196"/>
        <end position="203"/>
    </location>
    <ligand>
        <name>ATP</name>
        <dbReference type="ChEBI" id="CHEBI:30616"/>
    </ligand>
</feature>
<dbReference type="Gene3D" id="1.10.3290.10">
    <property type="entry name" value="Fido-like domain"/>
    <property type="match status" value="1"/>
</dbReference>
<dbReference type="GO" id="GO:0005524">
    <property type="term" value="F:ATP binding"/>
    <property type="evidence" value="ECO:0007669"/>
    <property type="project" value="UniProtKB-KW"/>
</dbReference>
<dbReference type="InterPro" id="IPR036597">
    <property type="entry name" value="Fido-like_dom_sf"/>
</dbReference>
<dbReference type="Pfam" id="PF02661">
    <property type="entry name" value="Fic"/>
    <property type="match status" value="1"/>
</dbReference>
<dbReference type="Proteomes" id="UP000034875">
    <property type="component" value="Unassembled WGS sequence"/>
</dbReference>
<dbReference type="PROSITE" id="PS51459">
    <property type="entry name" value="FIDO"/>
    <property type="match status" value="1"/>
</dbReference>
<gene>
    <name evidence="5" type="ORF">UV05_C0056G0007</name>
</gene>
<dbReference type="InterPro" id="IPR036390">
    <property type="entry name" value="WH_DNA-bd_sf"/>
</dbReference>
<reference evidence="5 6" key="1">
    <citation type="journal article" date="2015" name="Nature">
        <title>rRNA introns, odd ribosomes, and small enigmatic genomes across a large radiation of phyla.</title>
        <authorList>
            <person name="Brown C.T."/>
            <person name="Hug L.A."/>
            <person name="Thomas B.C."/>
            <person name="Sharon I."/>
            <person name="Castelle C.J."/>
            <person name="Singh A."/>
            <person name="Wilkins M.J."/>
            <person name="Williams K.H."/>
            <person name="Banfield J.F."/>
        </authorList>
    </citation>
    <scope>NUCLEOTIDE SEQUENCE [LARGE SCALE GENOMIC DNA]</scope>
</reference>
<evidence type="ECO:0000259" key="4">
    <source>
        <dbReference type="PROSITE" id="PS51459"/>
    </source>
</evidence>